<proteinExistence type="predicted"/>
<dbReference type="AlphaFoldDB" id="D1PK26"/>
<accession>D1PK26</accession>
<protein>
    <submittedName>
        <fullName evidence="1">Uncharacterized protein</fullName>
    </submittedName>
</protein>
<reference evidence="1" key="1">
    <citation type="submission" date="2009-12" db="EMBL/GenBank/DDBJ databases">
        <authorList>
            <person name="Weinstock G."/>
            <person name="Sodergren E."/>
            <person name="Clifton S."/>
            <person name="Fulton L."/>
            <person name="Fulton B."/>
            <person name="Courtney L."/>
            <person name="Fronick C."/>
            <person name="Harrison M."/>
            <person name="Strong C."/>
            <person name="Farmer C."/>
            <person name="Delahaunty K."/>
            <person name="Markovic C."/>
            <person name="Hall O."/>
            <person name="Minx P."/>
            <person name="Tomlinson C."/>
            <person name="Mitreva M."/>
            <person name="Nelson J."/>
            <person name="Hou S."/>
            <person name="Wollam A."/>
            <person name="Pepin K.H."/>
            <person name="Johnson M."/>
            <person name="Bhonagiri V."/>
            <person name="Nash W.E."/>
            <person name="Warren W."/>
            <person name="Chinwalla A."/>
            <person name="Mardis E.R."/>
            <person name="Wilson R.K."/>
        </authorList>
    </citation>
    <scope>NUCLEOTIDE SEQUENCE [LARGE SCALE GENOMIC DNA]</scope>
    <source>
        <strain evidence="1">DSM 15176</strain>
    </source>
</reference>
<sequence length="45" mass="4943">MLTSTGTLGIPVLTDIAKQLKGTFALTILDKLYSLYFVRGNNPAW</sequence>
<evidence type="ECO:0000313" key="1">
    <source>
        <dbReference type="EMBL" id="EFB77124.1"/>
    </source>
</evidence>
<dbReference type="EMBL" id="ACBY02000014">
    <property type="protein sequence ID" value="EFB77124.1"/>
    <property type="molecule type" value="Genomic_DNA"/>
</dbReference>
<dbReference type="Proteomes" id="UP000003438">
    <property type="component" value="Unassembled WGS sequence"/>
</dbReference>
<gene>
    <name evidence="1" type="ORF">SUBVAR_04746</name>
</gene>
<dbReference type="HOGENOM" id="CLU_3206093_0_0_9"/>
<evidence type="ECO:0000313" key="2">
    <source>
        <dbReference type="Proteomes" id="UP000003438"/>
    </source>
</evidence>
<comment type="caution">
    <text evidence="1">The sequence shown here is derived from an EMBL/GenBank/DDBJ whole genome shotgun (WGS) entry which is preliminary data.</text>
</comment>
<keyword evidence="2" id="KW-1185">Reference proteome</keyword>
<name>D1PK26_9FIRM</name>
<organism evidence="1 2">
    <name type="scientific">Subdoligranulum variabile DSM 15176</name>
    <dbReference type="NCBI Taxonomy" id="411471"/>
    <lineage>
        <taxon>Bacteria</taxon>
        <taxon>Bacillati</taxon>
        <taxon>Bacillota</taxon>
        <taxon>Clostridia</taxon>
        <taxon>Eubacteriales</taxon>
        <taxon>Oscillospiraceae</taxon>
        <taxon>Subdoligranulum</taxon>
    </lineage>
</organism>